<organism evidence="1 2">
    <name type="scientific">Aspergillus ruber (strain CBS 135680)</name>
    <dbReference type="NCBI Taxonomy" id="1388766"/>
    <lineage>
        <taxon>Eukaryota</taxon>
        <taxon>Fungi</taxon>
        <taxon>Dikarya</taxon>
        <taxon>Ascomycota</taxon>
        <taxon>Pezizomycotina</taxon>
        <taxon>Eurotiomycetes</taxon>
        <taxon>Eurotiomycetidae</taxon>
        <taxon>Eurotiales</taxon>
        <taxon>Aspergillaceae</taxon>
        <taxon>Aspergillus</taxon>
        <taxon>Aspergillus subgen. Aspergillus</taxon>
    </lineage>
</organism>
<dbReference type="STRING" id="1388766.A0A017S6G6"/>
<sequence length="468" mass="53791">MASPTSLPAEALTEIFDSCDTLQQAIALGSACRRFRSLWLSISSPIIRRLGRAEIRAFDDALVAVRATVIAQKHLADGELPPGPFPFHQLGPETNPPSHDELLGVFGYEHLAKCFENIIWHDLFKGTVGLEDFDEDPEGWETWRVGFHASMYRLFLIGAALCRAYQEPFFLRDDDRPRGFLQRLKTAISEEQYFVRSAFDLNDTQYLLKYPAYNFGDHEGHQQIFGPLVEFLVCLSKARAQGHQLKEVSSLFESMGFTNPPGFDDNEASTVFTELVQLLFTYYQLDGLYARLVTYQKRNGECIRSRTRLREKVHLQPKKTTVIIPGAFYPDEFCMPRQIEDAGKLLSVRPVDLSMKTAALSADFPYENLDILLQCLHRASGQPNKYDEFFSTHEPHYEFIQFLCQRHLGLRFSEEAFDPMKEESHYSLWEGERSVFDQTMQDIQAAMGMFTSADTEYEPYFEEMECMI</sequence>
<protein>
    <recommendedName>
        <fullName evidence="3">F-box domain-containing protein</fullName>
    </recommendedName>
</protein>
<accession>A0A017S6G6</accession>
<dbReference type="Proteomes" id="UP000019804">
    <property type="component" value="Unassembled WGS sequence"/>
</dbReference>
<name>A0A017S6G6_ASPRC</name>
<evidence type="ECO:0000313" key="1">
    <source>
        <dbReference type="EMBL" id="EYE91760.1"/>
    </source>
</evidence>
<dbReference type="OrthoDB" id="5280464at2759"/>
<dbReference type="RefSeq" id="XP_040635450.1">
    <property type="nucleotide sequence ID" value="XM_040784940.1"/>
</dbReference>
<evidence type="ECO:0000313" key="2">
    <source>
        <dbReference type="Proteomes" id="UP000019804"/>
    </source>
</evidence>
<reference evidence="2" key="1">
    <citation type="journal article" date="2014" name="Nat. Commun.">
        <title>Genomic adaptations of the halophilic Dead Sea filamentous fungus Eurotium rubrum.</title>
        <authorList>
            <person name="Kis-Papo T."/>
            <person name="Weig A.R."/>
            <person name="Riley R."/>
            <person name="Persoh D."/>
            <person name="Salamov A."/>
            <person name="Sun H."/>
            <person name="Lipzen A."/>
            <person name="Wasser S.P."/>
            <person name="Rambold G."/>
            <person name="Grigoriev I.V."/>
            <person name="Nevo E."/>
        </authorList>
    </citation>
    <scope>NUCLEOTIDE SEQUENCE [LARGE SCALE GENOMIC DNA]</scope>
    <source>
        <strain evidence="2">CBS 135680</strain>
    </source>
</reference>
<proteinExistence type="predicted"/>
<dbReference type="HOGENOM" id="CLU_669072_0_0_1"/>
<dbReference type="AlphaFoldDB" id="A0A017S6G6"/>
<evidence type="ECO:0008006" key="3">
    <source>
        <dbReference type="Google" id="ProtNLM"/>
    </source>
</evidence>
<dbReference type="GeneID" id="63700064"/>
<keyword evidence="2" id="KW-1185">Reference proteome</keyword>
<dbReference type="EMBL" id="KK088441">
    <property type="protein sequence ID" value="EYE91760.1"/>
    <property type="molecule type" value="Genomic_DNA"/>
</dbReference>
<gene>
    <name evidence="1" type="ORF">EURHEDRAFT_464189</name>
</gene>